<comment type="caution">
    <text evidence="4">The sequence shown here is derived from an EMBL/GenBank/DDBJ whole genome shotgun (WGS) entry which is preliminary data.</text>
</comment>
<dbReference type="Pfam" id="PF02517">
    <property type="entry name" value="Rce1-like"/>
    <property type="match status" value="1"/>
</dbReference>
<reference evidence="5" key="1">
    <citation type="journal article" date="2019" name="Int. J. Syst. Evol. Microbiol.">
        <title>The Global Catalogue of Microorganisms (GCM) 10K type strain sequencing project: providing services to taxonomists for standard genome sequencing and annotation.</title>
        <authorList>
            <consortium name="The Broad Institute Genomics Platform"/>
            <consortium name="The Broad Institute Genome Sequencing Center for Infectious Disease"/>
            <person name="Wu L."/>
            <person name="Ma J."/>
        </authorList>
    </citation>
    <scope>NUCLEOTIDE SEQUENCE [LARGE SCALE GENOMIC DNA]</scope>
    <source>
        <strain evidence="5">JCM 17979</strain>
    </source>
</reference>
<protein>
    <submittedName>
        <fullName evidence="4">Type II CAAX endopeptidase family protein</fullName>
    </submittedName>
</protein>
<keyword evidence="5" id="KW-1185">Reference proteome</keyword>
<feature type="domain" description="CAAX prenyl protease 2/Lysostaphin resistance protein A-like" evidence="3">
    <location>
        <begin position="140"/>
        <end position="243"/>
    </location>
</feature>
<feature type="transmembrane region" description="Helical" evidence="2">
    <location>
        <begin position="100"/>
        <end position="123"/>
    </location>
</feature>
<evidence type="ECO:0000256" key="2">
    <source>
        <dbReference type="SAM" id="Phobius"/>
    </source>
</evidence>
<dbReference type="InterPro" id="IPR042150">
    <property type="entry name" value="MmRce1-like"/>
</dbReference>
<feature type="transmembrane region" description="Helical" evidence="2">
    <location>
        <begin position="135"/>
        <end position="153"/>
    </location>
</feature>
<dbReference type="InterPro" id="IPR003675">
    <property type="entry name" value="Rce1/LyrA-like_dom"/>
</dbReference>
<evidence type="ECO:0000313" key="4">
    <source>
        <dbReference type="EMBL" id="GAA4772681.1"/>
    </source>
</evidence>
<feature type="transmembrane region" description="Helical" evidence="2">
    <location>
        <begin position="269"/>
        <end position="286"/>
    </location>
</feature>
<feature type="transmembrane region" description="Helical" evidence="2">
    <location>
        <begin position="203"/>
        <end position="224"/>
    </location>
</feature>
<sequence length="330" mass="35708">MSVTPSSPTRDGSPALALVRRRPITSFFVLAYAVTWLCWLPVVLTGASVFDPDTFAPNPAILPGIAIGVTGTAIFMIWATEGREGLRRYRERLLTWRVGIQWWAVAILLLPVGGMVVATLLGASDTLLALTPSALVLYPAAYFAHFFFGPLFEESGWRGFALPRMQYRFGPARGSLYLGLLWSAWHFFLYVPTWFSAGDVGAGVQALVIFTVLTTSMTFLFTWLSNHTGASLLLVILLHGSVDGTQTYMQRLGDQGVISPEATALADGLGLLIWAVIVMIVLLLATRGKLGYAAYRDTPEEARDLDPVTAAAGRGRHAGRHEGTSTGSSA</sequence>
<accession>A0ABP9A3H2</accession>
<dbReference type="PANTHER" id="PTHR35797">
    <property type="entry name" value="PROTEASE-RELATED"/>
    <property type="match status" value="1"/>
</dbReference>
<evidence type="ECO:0000256" key="1">
    <source>
        <dbReference type="SAM" id="MobiDB-lite"/>
    </source>
</evidence>
<keyword evidence="2" id="KW-0472">Membrane</keyword>
<dbReference type="PANTHER" id="PTHR35797:SF1">
    <property type="entry name" value="PROTEASE"/>
    <property type="match status" value="1"/>
</dbReference>
<feature type="transmembrane region" description="Helical" evidence="2">
    <location>
        <begin position="231"/>
        <end position="249"/>
    </location>
</feature>
<gene>
    <name evidence="4" type="ORF">GCM10023200_01270</name>
</gene>
<keyword evidence="2" id="KW-1133">Transmembrane helix</keyword>
<feature type="transmembrane region" description="Helical" evidence="2">
    <location>
        <begin position="27"/>
        <end position="48"/>
    </location>
</feature>
<organism evidence="4 5">
    <name type="scientific">Actinomycetospora chlora</name>
    <dbReference type="NCBI Taxonomy" id="663608"/>
    <lineage>
        <taxon>Bacteria</taxon>
        <taxon>Bacillati</taxon>
        <taxon>Actinomycetota</taxon>
        <taxon>Actinomycetes</taxon>
        <taxon>Pseudonocardiales</taxon>
        <taxon>Pseudonocardiaceae</taxon>
        <taxon>Actinomycetospora</taxon>
    </lineage>
</organism>
<proteinExistence type="predicted"/>
<keyword evidence="2" id="KW-0812">Transmembrane</keyword>
<feature type="transmembrane region" description="Helical" evidence="2">
    <location>
        <begin position="174"/>
        <end position="191"/>
    </location>
</feature>
<feature type="transmembrane region" description="Helical" evidence="2">
    <location>
        <begin position="60"/>
        <end position="79"/>
    </location>
</feature>
<feature type="region of interest" description="Disordered" evidence="1">
    <location>
        <begin position="305"/>
        <end position="330"/>
    </location>
</feature>
<evidence type="ECO:0000259" key="3">
    <source>
        <dbReference type="Pfam" id="PF02517"/>
    </source>
</evidence>
<dbReference type="Proteomes" id="UP001500928">
    <property type="component" value="Unassembled WGS sequence"/>
</dbReference>
<name>A0ABP9A3H2_9PSEU</name>
<dbReference type="EMBL" id="BAABHO010000001">
    <property type="protein sequence ID" value="GAA4772681.1"/>
    <property type="molecule type" value="Genomic_DNA"/>
</dbReference>
<dbReference type="RefSeq" id="WP_345410258.1">
    <property type="nucleotide sequence ID" value="NZ_BAABHO010000001.1"/>
</dbReference>
<evidence type="ECO:0000313" key="5">
    <source>
        <dbReference type="Proteomes" id="UP001500928"/>
    </source>
</evidence>